<feature type="domain" description="RNA polymerase sigma factor 70 region 4 type 2" evidence="8">
    <location>
        <begin position="116"/>
        <end position="168"/>
    </location>
</feature>
<dbReference type="InterPro" id="IPR036388">
    <property type="entry name" value="WH-like_DNA-bd_sf"/>
</dbReference>
<dbReference type="Gene3D" id="1.10.10.10">
    <property type="entry name" value="Winged helix-like DNA-binding domain superfamily/Winged helix DNA-binding domain"/>
    <property type="match status" value="1"/>
</dbReference>
<keyword evidence="4 6" id="KW-0238">DNA-binding</keyword>
<dbReference type="NCBIfam" id="TIGR02937">
    <property type="entry name" value="sigma70-ECF"/>
    <property type="match status" value="1"/>
</dbReference>
<dbReference type="InterPro" id="IPR013325">
    <property type="entry name" value="RNA_pol_sigma_r2"/>
</dbReference>
<dbReference type="GO" id="GO:0003677">
    <property type="term" value="F:DNA binding"/>
    <property type="evidence" value="ECO:0007669"/>
    <property type="project" value="UniProtKB-KW"/>
</dbReference>
<keyword evidence="2 6" id="KW-0805">Transcription regulation</keyword>
<accession>A0A2M6WFE0</accession>
<evidence type="ECO:0000256" key="2">
    <source>
        <dbReference type="ARBA" id="ARBA00023015"/>
    </source>
</evidence>
<dbReference type="AlphaFoldDB" id="A0A2M6WFE0"/>
<dbReference type="InterPro" id="IPR000838">
    <property type="entry name" value="RNA_pol_sigma70_ECF_CS"/>
</dbReference>
<comment type="caution">
    <text evidence="9">The sequence shown here is derived from an EMBL/GenBank/DDBJ whole genome shotgun (WGS) entry which is preliminary data.</text>
</comment>
<dbReference type="Gene3D" id="1.10.1740.10">
    <property type="match status" value="1"/>
</dbReference>
<reference evidence="10" key="1">
    <citation type="submission" date="2017-09" db="EMBL/GenBank/DDBJ databases">
        <title>Depth-based differentiation of microbial function through sediment-hosted aquifers and enrichment of novel symbionts in the deep terrestrial subsurface.</title>
        <authorList>
            <person name="Probst A.J."/>
            <person name="Ladd B."/>
            <person name="Jarett J.K."/>
            <person name="Geller-Mcgrath D.E."/>
            <person name="Sieber C.M.K."/>
            <person name="Emerson J.B."/>
            <person name="Anantharaman K."/>
            <person name="Thomas B.C."/>
            <person name="Malmstrom R."/>
            <person name="Stieglmeier M."/>
            <person name="Klingl A."/>
            <person name="Woyke T."/>
            <person name="Ryan C.M."/>
            <person name="Banfield J.F."/>
        </authorList>
    </citation>
    <scope>NUCLEOTIDE SEQUENCE [LARGE SCALE GENOMIC DNA]</scope>
</reference>
<dbReference type="Proteomes" id="UP000228809">
    <property type="component" value="Unassembled WGS sequence"/>
</dbReference>
<evidence type="ECO:0000259" key="7">
    <source>
        <dbReference type="Pfam" id="PF04542"/>
    </source>
</evidence>
<dbReference type="EMBL" id="PFBJ01000002">
    <property type="protein sequence ID" value="PIT91496.1"/>
    <property type="molecule type" value="Genomic_DNA"/>
</dbReference>
<dbReference type="SUPFAM" id="SSF88659">
    <property type="entry name" value="Sigma3 and sigma4 domains of RNA polymerase sigma factors"/>
    <property type="match status" value="1"/>
</dbReference>
<dbReference type="CDD" id="cd06171">
    <property type="entry name" value="Sigma70_r4"/>
    <property type="match status" value="1"/>
</dbReference>
<dbReference type="SUPFAM" id="SSF88946">
    <property type="entry name" value="Sigma2 domain of RNA polymerase sigma factors"/>
    <property type="match status" value="1"/>
</dbReference>
<comment type="similarity">
    <text evidence="1 6">Belongs to the sigma-70 factor family. ECF subfamily.</text>
</comment>
<dbReference type="PROSITE" id="PS01063">
    <property type="entry name" value="SIGMA70_ECF"/>
    <property type="match status" value="1"/>
</dbReference>
<dbReference type="InterPro" id="IPR039425">
    <property type="entry name" value="RNA_pol_sigma-70-like"/>
</dbReference>
<dbReference type="InterPro" id="IPR014284">
    <property type="entry name" value="RNA_pol_sigma-70_dom"/>
</dbReference>
<protein>
    <recommendedName>
        <fullName evidence="6">RNA polymerase sigma factor</fullName>
    </recommendedName>
</protein>
<evidence type="ECO:0000259" key="8">
    <source>
        <dbReference type="Pfam" id="PF08281"/>
    </source>
</evidence>
<dbReference type="PANTHER" id="PTHR43133:SF60">
    <property type="entry name" value="RNA POLYMERASE SIGMA FACTOR SIGV"/>
    <property type="match status" value="1"/>
</dbReference>
<evidence type="ECO:0000313" key="10">
    <source>
        <dbReference type="Proteomes" id="UP000228809"/>
    </source>
</evidence>
<dbReference type="GO" id="GO:0016987">
    <property type="term" value="F:sigma factor activity"/>
    <property type="evidence" value="ECO:0007669"/>
    <property type="project" value="UniProtKB-KW"/>
</dbReference>
<keyword evidence="5 6" id="KW-0804">Transcription</keyword>
<evidence type="ECO:0000256" key="1">
    <source>
        <dbReference type="ARBA" id="ARBA00010641"/>
    </source>
</evidence>
<evidence type="ECO:0000256" key="6">
    <source>
        <dbReference type="RuleBase" id="RU000716"/>
    </source>
</evidence>
<sequence>MTREEVFTSAFDEYSDALFRHCFFRISNKERAQELVQDAFMKAWDYVSGGGEVKQYRPFLYKVLNNLIVDEYRKKKSSSLDALLEQDGVSEGSFDDLHSGSLAEVEAQVDARRDAEEFTEALKELPEKYRTVVTLRYIDGLQPKEIADLLEETQNVVSVRIHRGVEQLKKKMLYE</sequence>
<organism evidence="9 10">
    <name type="scientific">Candidatus Kaiserbacteria bacterium CG10_big_fil_rev_8_21_14_0_10_49_17</name>
    <dbReference type="NCBI Taxonomy" id="1974609"/>
    <lineage>
        <taxon>Bacteria</taxon>
        <taxon>Candidatus Kaiseribacteriota</taxon>
    </lineage>
</organism>
<feature type="domain" description="RNA polymerase sigma-70 region 2" evidence="7">
    <location>
        <begin position="11"/>
        <end position="76"/>
    </location>
</feature>
<dbReference type="InterPro" id="IPR007627">
    <property type="entry name" value="RNA_pol_sigma70_r2"/>
</dbReference>
<keyword evidence="3 6" id="KW-0731">Sigma factor</keyword>
<dbReference type="PANTHER" id="PTHR43133">
    <property type="entry name" value="RNA POLYMERASE ECF-TYPE SIGMA FACTO"/>
    <property type="match status" value="1"/>
</dbReference>
<dbReference type="InterPro" id="IPR013249">
    <property type="entry name" value="RNA_pol_sigma70_r4_t2"/>
</dbReference>
<evidence type="ECO:0000256" key="5">
    <source>
        <dbReference type="ARBA" id="ARBA00023163"/>
    </source>
</evidence>
<name>A0A2M6WFE0_9BACT</name>
<evidence type="ECO:0000256" key="3">
    <source>
        <dbReference type="ARBA" id="ARBA00023082"/>
    </source>
</evidence>
<evidence type="ECO:0000256" key="4">
    <source>
        <dbReference type="ARBA" id="ARBA00023125"/>
    </source>
</evidence>
<evidence type="ECO:0000313" key="9">
    <source>
        <dbReference type="EMBL" id="PIT91496.1"/>
    </source>
</evidence>
<dbReference type="GO" id="GO:0006352">
    <property type="term" value="P:DNA-templated transcription initiation"/>
    <property type="evidence" value="ECO:0007669"/>
    <property type="project" value="InterPro"/>
</dbReference>
<proteinExistence type="inferred from homology"/>
<dbReference type="Pfam" id="PF04542">
    <property type="entry name" value="Sigma70_r2"/>
    <property type="match status" value="1"/>
</dbReference>
<dbReference type="InterPro" id="IPR013324">
    <property type="entry name" value="RNA_pol_sigma_r3/r4-like"/>
</dbReference>
<gene>
    <name evidence="9" type="ORF">COU17_00070</name>
</gene>
<dbReference type="Pfam" id="PF08281">
    <property type="entry name" value="Sigma70_r4_2"/>
    <property type="match status" value="1"/>
</dbReference>